<reference evidence="1 2" key="1">
    <citation type="submission" date="2018-10" db="EMBL/GenBank/DDBJ databases">
        <title>Effects of UV and annual dynamics of microbial communities in freshwater RAS systems.</title>
        <authorList>
            <person name="Bekkelund A.K."/>
            <person name="Hansen B.R."/>
            <person name="Stokken H."/>
            <person name="Eriksen B.F."/>
            <person name="Kashulin N.A."/>
        </authorList>
    </citation>
    <scope>NUCLEOTIDE SEQUENCE [LARGE SCALE GENOMIC DNA]</scope>
    <source>
        <strain evidence="1 2">BHSEK</strain>
    </source>
</reference>
<protein>
    <submittedName>
        <fullName evidence="1">PIG-L family deacetylase</fullName>
    </submittedName>
</protein>
<dbReference type="RefSeq" id="WP_121670142.1">
    <property type="nucleotide sequence ID" value="NZ_CP033019.1"/>
</dbReference>
<dbReference type="GO" id="GO:0016811">
    <property type="term" value="F:hydrolase activity, acting on carbon-nitrogen (but not peptide) bonds, in linear amides"/>
    <property type="evidence" value="ECO:0007669"/>
    <property type="project" value="TreeGrafter"/>
</dbReference>
<organism evidence="1 2">
    <name type="scientific">Janthinobacterium agaricidamnosum</name>
    <dbReference type="NCBI Taxonomy" id="55508"/>
    <lineage>
        <taxon>Bacteria</taxon>
        <taxon>Pseudomonadati</taxon>
        <taxon>Pseudomonadota</taxon>
        <taxon>Betaproteobacteria</taxon>
        <taxon>Burkholderiales</taxon>
        <taxon>Oxalobacteraceae</taxon>
        <taxon>Janthinobacterium</taxon>
    </lineage>
</organism>
<dbReference type="Proteomes" id="UP000279594">
    <property type="component" value="Chromosome"/>
</dbReference>
<gene>
    <name evidence="1" type="ORF">D9M09_19105</name>
</gene>
<dbReference type="PANTHER" id="PTHR12993:SF11">
    <property type="entry name" value="N-ACETYLGLUCOSAMINYL-PHOSPHATIDYLINOSITOL DE-N-ACETYLASE"/>
    <property type="match status" value="1"/>
</dbReference>
<dbReference type="InterPro" id="IPR024078">
    <property type="entry name" value="LmbE-like_dom_sf"/>
</dbReference>
<evidence type="ECO:0000313" key="2">
    <source>
        <dbReference type="Proteomes" id="UP000279594"/>
    </source>
</evidence>
<dbReference type="Gene3D" id="3.40.50.10320">
    <property type="entry name" value="LmbE-like"/>
    <property type="match status" value="1"/>
</dbReference>
<name>A0A3G2EBL1_9BURK</name>
<dbReference type="PANTHER" id="PTHR12993">
    <property type="entry name" value="N-ACETYLGLUCOSAMINYL-PHOSPHATIDYLINOSITOL DE-N-ACETYLASE-RELATED"/>
    <property type="match status" value="1"/>
</dbReference>
<proteinExistence type="predicted"/>
<dbReference type="EMBL" id="CP033019">
    <property type="protein sequence ID" value="AYM77671.1"/>
    <property type="molecule type" value="Genomic_DNA"/>
</dbReference>
<dbReference type="Pfam" id="PF02585">
    <property type="entry name" value="PIG-L"/>
    <property type="match status" value="1"/>
</dbReference>
<evidence type="ECO:0000313" key="1">
    <source>
        <dbReference type="EMBL" id="AYM77671.1"/>
    </source>
</evidence>
<keyword evidence="2" id="KW-1185">Reference proteome</keyword>
<dbReference type="InterPro" id="IPR003737">
    <property type="entry name" value="GlcNAc_PI_deacetylase-related"/>
</dbReference>
<sequence length="256" mass="27523">MLTLADTHTRRIEGCGTPDQVWQSWPGLNELPAISAHALVPPGARAVIVAPHPDDEVLACGGLLQLLAAQGSELLFVAVTDGDASHPGSPLWPQERLRQVRPQESALALQALGLALPAWLRLHLPDGGVAGRTPQLSATLAAQLRPGDIVFTTWRLDGHPDHEACGWACASACSASGATLVEMPVWGWHWAVPGDARVPWHRARRLPLPAPLLQRKRAALRCFASQMQDDPSTGSPAIVAGDALQRLLHAWEVYFL</sequence>
<dbReference type="AlphaFoldDB" id="A0A3G2EBL1"/>
<accession>A0A3G2EBL1</accession>
<dbReference type="SUPFAM" id="SSF102588">
    <property type="entry name" value="LmbE-like"/>
    <property type="match status" value="1"/>
</dbReference>